<comment type="caution">
    <text evidence="3">The sequence shown here is derived from an EMBL/GenBank/DDBJ whole genome shotgun (WGS) entry which is preliminary data.</text>
</comment>
<sequence>MAAQSPRPKSPPLTALRAFEAAGRLGGFTPAARELGVTPAAVTAHLKTLEGALGVQLFDRRHKGVALTELGARVLPDFTQAFRQLDAAVQHLRREAIPGLVRIATTADLAQLWLSPRLPGLRAQGLQVVPVPVPGPDEARNLADLALFPAPGPGHPAPLVAVAAPGFAPASRAALDPDRTLVLDGPLGDWALWAGAAGMPDFQPRGPVHGSAALALEEAANGAGVLVIARPLAEAALRQGRVTTLFGVEAASPLSLTLTPLRDPGDAAARVLAALSGR</sequence>
<dbReference type="PANTHER" id="PTHR30537">
    <property type="entry name" value="HTH-TYPE TRANSCRIPTIONAL REGULATOR"/>
    <property type="match status" value="1"/>
</dbReference>
<accession>A0A2U2C5N4</accession>
<dbReference type="AlphaFoldDB" id="A0A2U2C5N4"/>
<dbReference type="PANTHER" id="PTHR30537:SF74">
    <property type="entry name" value="HTH-TYPE TRANSCRIPTIONAL REGULATOR TRPI"/>
    <property type="match status" value="1"/>
</dbReference>
<comment type="similarity">
    <text evidence="1">Belongs to the LysR transcriptional regulatory family.</text>
</comment>
<dbReference type="InterPro" id="IPR058163">
    <property type="entry name" value="LysR-type_TF_proteobact-type"/>
</dbReference>
<name>A0A2U2C5N4_9RHOB</name>
<dbReference type="GO" id="GO:0003700">
    <property type="term" value="F:DNA-binding transcription factor activity"/>
    <property type="evidence" value="ECO:0007669"/>
    <property type="project" value="InterPro"/>
</dbReference>
<dbReference type="RefSeq" id="WP_109534734.1">
    <property type="nucleotide sequence ID" value="NZ_CAXPUO010000027.1"/>
</dbReference>
<proteinExistence type="inferred from homology"/>
<dbReference type="SUPFAM" id="SSF46785">
    <property type="entry name" value="Winged helix' DNA-binding domain"/>
    <property type="match status" value="1"/>
</dbReference>
<reference evidence="3 4" key="1">
    <citation type="submission" date="2018-05" db="EMBL/GenBank/DDBJ databases">
        <title>Pararhodobacter marina sp. nov., isolated from deep-sea water of the Indian Ocean.</title>
        <authorList>
            <person name="Lai Q.Sr."/>
            <person name="Liu X."/>
            <person name="Shao Z."/>
        </authorList>
    </citation>
    <scope>NUCLEOTIDE SEQUENCE [LARGE SCALE GENOMIC DNA]</scope>
    <source>
        <strain evidence="3 4">CIC4N-9</strain>
    </source>
</reference>
<dbReference type="Proteomes" id="UP000244940">
    <property type="component" value="Unassembled WGS sequence"/>
</dbReference>
<dbReference type="Pfam" id="PF00126">
    <property type="entry name" value="HTH_1"/>
    <property type="match status" value="1"/>
</dbReference>
<gene>
    <name evidence="3" type="ORF">C4N9_17965</name>
</gene>
<dbReference type="Gene3D" id="3.40.190.10">
    <property type="entry name" value="Periplasmic binding protein-like II"/>
    <property type="match status" value="1"/>
</dbReference>
<dbReference type="SUPFAM" id="SSF53850">
    <property type="entry name" value="Periplasmic binding protein-like II"/>
    <property type="match status" value="1"/>
</dbReference>
<dbReference type="InterPro" id="IPR000847">
    <property type="entry name" value="LysR_HTH_N"/>
</dbReference>
<organism evidence="3 4">
    <name type="scientific">Pararhodobacter marinus</name>
    <dbReference type="NCBI Taxonomy" id="2184063"/>
    <lineage>
        <taxon>Bacteria</taxon>
        <taxon>Pseudomonadati</taxon>
        <taxon>Pseudomonadota</taxon>
        <taxon>Alphaproteobacteria</taxon>
        <taxon>Rhodobacterales</taxon>
        <taxon>Paracoccaceae</taxon>
        <taxon>Pararhodobacter</taxon>
    </lineage>
</organism>
<evidence type="ECO:0000259" key="2">
    <source>
        <dbReference type="PROSITE" id="PS50931"/>
    </source>
</evidence>
<dbReference type="InterPro" id="IPR036390">
    <property type="entry name" value="WH_DNA-bd_sf"/>
</dbReference>
<dbReference type="GO" id="GO:0006351">
    <property type="term" value="P:DNA-templated transcription"/>
    <property type="evidence" value="ECO:0007669"/>
    <property type="project" value="TreeGrafter"/>
</dbReference>
<keyword evidence="4" id="KW-1185">Reference proteome</keyword>
<dbReference type="OrthoDB" id="9813056at2"/>
<dbReference type="PROSITE" id="PS50931">
    <property type="entry name" value="HTH_LYSR"/>
    <property type="match status" value="1"/>
</dbReference>
<dbReference type="InterPro" id="IPR036388">
    <property type="entry name" value="WH-like_DNA-bd_sf"/>
</dbReference>
<evidence type="ECO:0000256" key="1">
    <source>
        <dbReference type="ARBA" id="ARBA00009437"/>
    </source>
</evidence>
<protein>
    <submittedName>
        <fullName evidence="3">LysR family transcriptional regulator</fullName>
    </submittedName>
</protein>
<evidence type="ECO:0000313" key="4">
    <source>
        <dbReference type="Proteomes" id="UP000244940"/>
    </source>
</evidence>
<feature type="domain" description="HTH lysR-type" evidence="2">
    <location>
        <begin position="11"/>
        <end position="68"/>
    </location>
</feature>
<evidence type="ECO:0000313" key="3">
    <source>
        <dbReference type="EMBL" id="PWE27190.1"/>
    </source>
</evidence>
<dbReference type="Gene3D" id="1.10.10.10">
    <property type="entry name" value="Winged helix-like DNA-binding domain superfamily/Winged helix DNA-binding domain"/>
    <property type="match status" value="1"/>
</dbReference>
<dbReference type="GO" id="GO:0043565">
    <property type="term" value="F:sequence-specific DNA binding"/>
    <property type="evidence" value="ECO:0007669"/>
    <property type="project" value="TreeGrafter"/>
</dbReference>
<dbReference type="EMBL" id="QEYD01000012">
    <property type="protein sequence ID" value="PWE27190.1"/>
    <property type="molecule type" value="Genomic_DNA"/>
</dbReference>
<dbReference type="PRINTS" id="PR00039">
    <property type="entry name" value="HTHLYSR"/>
</dbReference>
<dbReference type="GeneID" id="94366783"/>